<feature type="non-terminal residue" evidence="1">
    <location>
        <position position="50"/>
    </location>
</feature>
<organism evidence="1 2">
    <name type="scientific">Rotaria magnacalcarata</name>
    <dbReference type="NCBI Taxonomy" id="392030"/>
    <lineage>
        <taxon>Eukaryota</taxon>
        <taxon>Metazoa</taxon>
        <taxon>Spiralia</taxon>
        <taxon>Gnathifera</taxon>
        <taxon>Rotifera</taxon>
        <taxon>Eurotatoria</taxon>
        <taxon>Bdelloidea</taxon>
        <taxon>Philodinida</taxon>
        <taxon>Philodinidae</taxon>
        <taxon>Rotaria</taxon>
    </lineage>
</organism>
<reference evidence="1" key="1">
    <citation type="submission" date="2021-02" db="EMBL/GenBank/DDBJ databases">
        <authorList>
            <person name="Nowell W R."/>
        </authorList>
    </citation>
    <scope>NUCLEOTIDE SEQUENCE</scope>
</reference>
<dbReference type="AlphaFoldDB" id="A0A8S3FAL8"/>
<proteinExistence type="predicted"/>
<comment type="caution">
    <text evidence="1">The sequence shown here is derived from an EMBL/GenBank/DDBJ whole genome shotgun (WGS) entry which is preliminary data.</text>
</comment>
<name>A0A8S3FAL8_9BILA</name>
<protein>
    <submittedName>
        <fullName evidence="1">Uncharacterized protein</fullName>
    </submittedName>
</protein>
<dbReference type="EMBL" id="CAJOBJ010259851">
    <property type="protein sequence ID" value="CAF5110219.1"/>
    <property type="molecule type" value="Genomic_DNA"/>
</dbReference>
<accession>A0A8S3FAL8</accession>
<evidence type="ECO:0000313" key="2">
    <source>
        <dbReference type="Proteomes" id="UP000681720"/>
    </source>
</evidence>
<dbReference type="Proteomes" id="UP000681720">
    <property type="component" value="Unassembled WGS sequence"/>
</dbReference>
<sequence>MWPCFASIVELPPPIRDYQKNIVLLSLWASRVKPDPDVFLQETIEELKLL</sequence>
<evidence type="ECO:0000313" key="1">
    <source>
        <dbReference type="EMBL" id="CAF5110219.1"/>
    </source>
</evidence>
<gene>
    <name evidence="1" type="ORF">GIL414_LOCUS63132</name>
</gene>